<feature type="region of interest" description="Disordered" evidence="1">
    <location>
        <begin position="241"/>
        <end position="260"/>
    </location>
</feature>
<feature type="region of interest" description="Disordered" evidence="1">
    <location>
        <begin position="1"/>
        <end position="35"/>
    </location>
</feature>
<proteinExistence type="predicted"/>
<dbReference type="EMBL" id="PGGS01000562">
    <property type="protein sequence ID" value="PNH03011.1"/>
    <property type="molecule type" value="Genomic_DNA"/>
</dbReference>
<evidence type="ECO:0000256" key="1">
    <source>
        <dbReference type="SAM" id="MobiDB-lite"/>
    </source>
</evidence>
<sequence length="323" mass="34674">MGAKLSPRSGRRSSSFGGRPYEAPPSAAHSAATPRLRTRGVLEHMAVTERCGQLAGKLLLQLPPLLPPQLVPGEYTPAEGRQGGLAFARQVVTGWVGAGPQPHLTRKGGGQEAAAPEQCILACGPKQRHRAKLLQQQLLPASARGGTVRDHVNGQPPPGGSCLGQHRGVIRCMVLHQLRELHQCSPCDPPHGLRQLRMQRPARGVLEHMAVTERCGQLAGKLLLQLPPLLQLAPAPAAASAATQSAPEERMREQHCSVSMRSSLRPKAKSAIARRMGGVSDGIVRKERIRSAVRGLVAIVERCLKRSEHSNDILRLCGTERPA</sequence>
<gene>
    <name evidence="2" type="ORF">TSOC_010963</name>
</gene>
<accession>A0A2J7ZRW0</accession>
<protein>
    <submittedName>
        <fullName evidence="2">Uncharacterized protein</fullName>
    </submittedName>
</protein>
<dbReference type="AlphaFoldDB" id="A0A2J7ZRW0"/>
<name>A0A2J7ZRW0_9CHLO</name>
<evidence type="ECO:0000313" key="3">
    <source>
        <dbReference type="Proteomes" id="UP000236333"/>
    </source>
</evidence>
<reference evidence="2 3" key="1">
    <citation type="journal article" date="2017" name="Mol. Biol. Evol.">
        <title>The 4-celled Tetrabaena socialis nuclear genome reveals the essential components for genetic control of cell number at the origin of multicellularity in the volvocine lineage.</title>
        <authorList>
            <person name="Featherston J."/>
            <person name="Arakaki Y."/>
            <person name="Hanschen E.R."/>
            <person name="Ferris P.J."/>
            <person name="Michod R.E."/>
            <person name="Olson B.J.S.C."/>
            <person name="Nozaki H."/>
            <person name="Durand P.M."/>
        </authorList>
    </citation>
    <scope>NUCLEOTIDE SEQUENCE [LARGE SCALE GENOMIC DNA]</scope>
    <source>
        <strain evidence="2 3">NIES-571</strain>
    </source>
</reference>
<comment type="caution">
    <text evidence="2">The sequence shown here is derived from an EMBL/GenBank/DDBJ whole genome shotgun (WGS) entry which is preliminary data.</text>
</comment>
<keyword evidence="3" id="KW-1185">Reference proteome</keyword>
<dbReference type="Proteomes" id="UP000236333">
    <property type="component" value="Unassembled WGS sequence"/>
</dbReference>
<feature type="compositionally biased region" description="Low complexity" evidence="1">
    <location>
        <begin position="12"/>
        <end position="32"/>
    </location>
</feature>
<evidence type="ECO:0000313" key="2">
    <source>
        <dbReference type="EMBL" id="PNH03011.1"/>
    </source>
</evidence>
<organism evidence="2 3">
    <name type="scientific">Tetrabaena socialis</name>
    <dbReference type="NCBI Taxonomy" id="47790"/>
    <lineage>
        <taxon>Eukaryota</taxon>
        <taxon>Viridiplantae</taxon>
        <taxon>Chlorophyta</taxon>
        <taxon>core chlorophytes</taxon>
        <taxon>Chlorophyceae</taxon>
        <taxon>CS clade</taxon>
        <taxon>Chlamydomonadales</taxon>
        <taxon>Tetrabaenaceae</taxon>
        <taxon>Tetrabaena</taxon>
    </lineage>
</organism>